<comment type="caution">
    <text evidence="1">The sequence shown here is derived from an EMBL/GenBank/DDBJ whole genome shotgun (WGS) entry which is preliminary data.</text>
</comment>
<protein>
    <recommendedName>
        <fullName evidence="3">TIGR02646 family protein</fullName>
    </recommendedName>
</protein>
<evidence type="ECO:0000313" key="1">
    <source>
        <dbReference type="EMBL" id="MDI9877730.1"/>
    </source>
</evidence>
<dbReference type="CDD" id="cd00085">
    <property type="entry name" value="HNHc"/>
    <property type="match status" value="1"/>
</dbReference>
<accession>A0ABT6Z9C3</accession>
<dbReference type="InterPro" id="IPR003615">
    <property type="entry name" value="HNH_nuc"/>
</dbReference>
<evidence type="ECO:0008006" key="3">
    <source>
        <dbReference type="Google" id="ProtNLM"/>
    </source>
</evidence>
<dbReference type="Gene3D" id="1.10.30.50">
    <property type="match status" value="1"/>
</dbReference>
<keyword evidence="2" id="KW-1185">Reference proteome</keyword>
<name>A0ABT6Z9C3_9BACT</name>
<dbReference type="EMBL" id="JASHIE010000025">
    <property type="protein sequence ID" value="MDI9877730.1"/>
    <property type="molecule type" value="Genomic_DNA"/>
</dbReference>
<sequence length="288" mass="33509">MISVKKEFDNPPEGLLKSVTDALLKEVLETKNEHKFKKSIYRDKTYKELLAIYKNKCAYCETNTLAGATLQVEHYRPKAKLIEATDHLGYYWLAYEWTNLTLGCSTCNGNKSNSFPVEGNRVFAPNLTPEGVAHWDFVSINSEVLFAEKASFLNPEVDKVEEHLIFMPDGTIKGLTNRAEITIEKLKLNREPLVFARYKSLKEIIAEIKELLREFLLDMSNNSAQDRFRGGLNVVFKRIVKLQEPENNYSRFGYFVFYKFDLFVANQFEPKQKELLRKMFELFKNNEL</sequence>
<reference evidence="1 2" key="1">
    <citation type="submission" date="2023-05" db="EMBL/GenBank/DDBJ databases">
        <title>Novel species of genus Flectobacillus isolated from stream in China.</title>
        <authorList>
            <person name="Lu H."/>
        </authorList>
    </citation>
    <scope>NUCLEOTIDE SEQUENCE [LARGE SCALE GENOMIC DNA]</scope>
    <source>
        <strain evidence="1 2">LFS242W</strain>
    </source>
</reference>
<gene>
    <name evidence="1" type="ORF">QM481_24520</name>
</gene>
<dbReference type="Proteomes" id="UP001225761">
    <property type="component" value="Unassembled WGS sequence"/>
</dbReference>
<proteinExistence type="predicted"/>
<organism evidence="1 2">
    <name type="scientific">Flectobacillus rivi</name>
    <dbReference type="NCBI Taxonomy" id="2984209"/>
    <lineage>
        <taxon>Bacteria</taxon>
        <taxon>Pseudomonadati</taxon>
        <taxon>Bacteroidota</taxon>
        <taxon>Cytophagia</taxon>
        <taxon>Cytophagales</taxon>
        <taxon>Flectobacillaceae</taxon>
        <taxon>Flectobacillus</taxon>
    </lineage>
</organism>
<dbReference type="RefSeq" id="WP_283383748.1">
    <property type="nucleotide sequence ID" value="NZ_JASHIE010000025.1"/>
</dbReference>
<evidence type="ECO:0000313" key="2">
    <source>
        <dbReference type="Proteomes" id="UP001225761"/>
    </source>
</evidence>